<evidence type="ECO:0000313" key="3">
    <source>
        <dbReference type="Proteomes" id="UP000604046"/>
    </source>
</evidence>
<keyword evidence="3" id="KW-1185">Reference proteome</keyword>
<evidence type="ECO:0000256" key="1">
    <source>
        <dbReference type="SAM" id="MobiDB-lite"/>
    </source>
</evidence>
<dbReference type="OrthoDB" id="413551at2759"/>
<accession>A0A812T7S9</accession>
<dbReference type="Proteomes" id="UP000604046">
    <property type="component" value="Unassembled WGS sequence"/>
</dbReference>
<dbReference type="EMBL" id="CAJNDS010002517">
    <property type="protein sequence ID" value="CAE7508136.1"/>
    <property type="molecule type" value="Genomic_DNA"/>
</dbReference>
<evidence type="ECO:0000313" key="2">
    <source>
        <dbReference type="EMBL" id="CAE7508136.1"/>
    </source>
</evidence>
<protein>
    <submittedName>
        <fullName evidence="2">Uncharacterized protein</fullName>
    </submittedName>
</protein>
<feature type="region of interest" description="Disordered" evidence="1">
    <location>
        <begin position="55"/>
        <end position="76"/>
    </location>
</feature>
<organism evidence="2 3">
    <name type="scientific">Symbiodinium natans</name>
    <dbReference type="NCBI Taxonomy" id="878477"/>
    <lineage>
        <taxon>Eukaryota</taxon>
        <taxon>Sar</taxon>
        <taxon>Alveolata</taxon>
        <taxon>Dinophyceae</taxon>
        <taxon>Suessiales</taxon>
        <taxon>Symbiodiniaceae</taxon>
        <taxon>Symbiodinium</taxon>
    </lineage>
</organism>
<comment type="caution">
    <text evidence="2">The sequence shown here is derived from an EMBL/GenBank/DDBJ whole genome shotgun (WGS) entry which is preliminary data.</text>
</comment>
<feature type="compositionally biased region" description="Low complexity" evidence="1">
    <location>
        <begin position="55"/>
        <end position="65"/>
    </location>
</feature>
<feature type="region of interest" description="Disordered" evidence="1">
    <location>
        <begin position="783"/>
        <end position="840"/>
    </location>
</feature>
<name>A0A812T7S9_9DINO</name>
<gene>
    <name evidence="2" type="ORF">SNAT2548_LOCUS28455</name>
</gene>
<feature type="compositionally biased region" description="Low complexity" evidence="1">
    <location>
        <begin position="783"/>
        <end position="797"/>
    </location>
</feature>
<reference evidence="2" key="1">
    <citation type="submission" date="2021-02" db="EMBL/GenBank/DDBJ databases">
        <authorList>
            <person name="Dougan E. K."/>
            <person name="Rhodes N."/>
            <person name="Thang M."/>
            <person name="Chan C."/>
        </authorList>
    </citation>
    <scope>NUCLEOTIDE SEQUENCE</scope>
</reference>
<proteinExistence type="predicted"/>
<dbReference type="AlphaFoldDB" id="A0A812T7S9"/>
<sequence>MVLLKLQRHHSDIVDIIRLIQKVVAVAVGLMRAITARDDEWLFVDGANADDSAAAAGTQNAGASTCESKSGHTRKRKFKQGSLMDVLSRSGLPAGPDSLQAMFEYPSEFVRHMFADPQKAKQCKNLLQHGLIDYSDYSGMATERECKRLLLQVLKEEHGFHVEHWFTRACDIDQSCQDILVEMSKNLDGGSCCVFRDIRHQIDEVAQKWCAATDPALNSNLKGADAPSFEAMEAAYSDIRDYLLRHAHWAVNQEHRALCVAHETLCVVNPPREDRPKPQALIVASAGNVCVGWSSEGKRARGAHPSQHPLACWVAQRLHLAREQQEDMFTQECTPMFDINSNIAQPLQETHLVLHVVAGPRLIGWPTSRDRILSVGLNRHTLVWTGPPPEKVQEHFESLWGRSPQVNGDVFFQEGPDVQLQFLHEAMRKGGYEHDPFAHSLQATDRRILQYALAPGQLQRLEKYQELQDEFSAIDGTFIVDLDHWPHSPGPGYGPMFPVLLRHGTVVNLATWQMAMPRDRLLSLGFHAHECVGERFWWPLTETVLGCSDRVIKQLTGNSQCLPVIYAWHLYVFCHTCRREIPDVWKERVGVPPETSETDSEAATEKLGVAFAVSTRFERASLLTMAVQAQDVQNHARPAANEDQQAAHAALPVAPVDRDRARIPRYGNLQTRFYQILEQLPTVALPLRPPRGQFMYRLSPIAGRKIGIVVDLRGTMRVDHPRISRSFTFVGPGDAGDAFRQAEALMYKWTKKEKQGLPLRPALAALGYGDNVHVQGRGVVQRPAAPAPEEASGSSDSDCTRSWSDADDLLDRGANNENDNSHAGRRRRPNAPGPVAGASR</sequence>